<dbReference type="Proteomes" id="UP000682982">
    <property type="component" value="Unassembled WGS sequence"/>
</dbReference>
<dbReference type="InterPro" id="IPR000182">
    <property type="entry name" value="GNAT_dom"/>
</dbReference>
<gene>
    <name evidence="4" type="ORF">KDM87_04185</name>
</gene>
<reference evidence="4 5" key="1">
    <citation type="submission" date="2021-04" db="EMBL/GenBank/DDBJ databases">
        <title>novel species isolated from subtropical streams in China.</title>
        <authorList>
            <person name="Lu H."/>
        </authorList>
    </citation>
    <scope>NUCLEOTIDE SEQUENCE [LARGE SCALE GENOMIC DNA]</scope>
    <source>
        <strain evidence="4 5">FT147W</strain>
    </source>
</reference>
<name>A0ABS5H1F4_9BURK</name>
<dbReference type="InterPro" id="IPR016181">
    <property type="entry name" value="Acyl_CoA_acyltransferase"/>
</dbReference>
<dbReference type="InterPro" id="IPR050832">
    <property type="entry name" value="Bact_Acetyltransf"/>
</dbReference>
<sequence>MNSDEHLQLSINGSTVMQVLVHLHACDRCFIPPLNNRVDLLEYAEKIALRATRFEAWTGGELSALLACYTNDLARTNAFITSVSVIPAAQGQGLADALLTAAINYVRDQRFETIELEVASENVAARNLYIKAGFFMVSEHNGTETMRLALQEKFENGNL</sequence>
<keyword evidence="2" id="KW-0012">Acyltransferase</keyword>
<evidence type="ECO:0000256" key="1">
    <source>
        <dbReference type="ARBA" id="ARBA00022679"/>
    </source>
</evidence>
<organism evidence="4 5">
    <name type="scientific">Undibacterium rivi</name>
    <dbReference type="NCBI Taxonomy" id="2828729"/>
    <lineage>
        <taxon>Bacteria</taxon>
        <taxon>Pseudomonadati</taxon>
        <taxon>Pseudomonadota</taxon>
        <taxon>Betaproteobacteria</taxon>
        <taxon>Burkholderiales</taxon>
        <taxon>Oxalobacteraceae</taxon>
        <taxon>Undibacterium</taxon>
    </lineage>
</organism>
<dbReference type="RefSeq" id="WP_212677862.1">
    <property type="nucleotide sequence ID" value="NZ_JAGSPK010000001.1"/>
</dbReference>
<dbReference type="CDD" id="cd04301">
    <property type="entry name" value="NAT_SF"/>
    <property type="match status" value="1"/>
</dbReference>
<evidence type="ECO:0000313" key="4">
    <source>
        <dbReference type="EMBL" id="MBR7791784.1"/>
    </source>
</evidence>
<dbReference type="PROSITE" id="PS51186">
    <property type="entry name" value="GNAT"/>
    <property type="match status" value="1"/>
</dbReference>
<evidence type="ECO:0000313" key="5">
    <source>
        <dbReference type="Proteomes" id="UP000682982"/>
    </source>
</evidence>
<proteinExistence type="predicted"/>
<evidence type="ECO:0000259" key="3">
    <source>
        <dbReference type="PROSITE" id="PS51186"/>
    </source>
</evidence>
<dbReference type="EMBL" id="JAGSPK010000001">
    <property type="protein sequence ID" value="MBR7791784.1"/>
    <property type="molecule type" value="Genomic_DNA"/>
</dbReference>
<comment type="caution">
    <text evidence="4">The sequence shown here is derived from an EMBL/GenBank/DDBJ whole genome shotgun (WGS) entry which is preliminary data.</text>
</comment>
<dbReference type="PANTHER" id="PTHR43877">
    <property type="entry name" value="AMINOALKYLPHOSPHONATE N-ACETYLTRANSFERASE-RELATED-RELATED"/>
    <property type="match status" value="1"/>
</dbReference>
<dbReference type="Pfam" id="PF00583">
    <property type="entry name" value="Acetyltransf_1"/>
    <property type="match status" value="1"/>
</dbReference>
<dbReference type="Gene3D" id="3.40.630.30">
    <property type="match status" value="1"/>
</dbReference>
<dbReference type="SUPFAM" id="SSF55729">
    <property type="entry name" value="Acyl-CoA N-acyltransferases (Nat)"/>
    <property type="match status" value="1"/>
</dbReference>
<protein>
    <submittedName>
        <fullName evidence="4">GNAT family N-acetyltransferase</fullName>
    </submittedName>
</protein>
<feature type="domain" description="N-acetyltransferase" evidence="3">
    <location>
        <begin position="9"/>
        <end position="151"/>
    </location>
</feature>
<keyword evidence="5" id="KW-1185">Reference proteome</keyword>
<evidence type="ECO:0000256" key="2">
    <source>
        <dbReference type="ARBA" id="ARBA00023315"/>
    </source>
</evidence>
<dbReference type="PANTHER" id="PTHR43877:SF2">
    <property type="entry name" value="AMINOALKYLPHOSPHONATE N-ACETYLTRANSFERASE-RELATED"/>
    <property type="match status" value="1"/>
</dbReference>
<keyword evidence="1" id="KW-0808">Transferase</keyword>
<accession>A0ABS5H1F4</accession>